<dbReference type="Proteomes" id="UP001372834">
    <property type="component" value="Unassembled WGS sequence"/>
</dbReference>
<feature type="compositionally biased region" description="Acidic residues" evidence="2">
    <location>
        <begin position="281"/>
        <end position="303"/>
    </location>
</feature>
<comment type="caution">
    <text evidence="3">The sequence shown here is derived from an EMBL/GenBank/DDBJ whole genome shotgun (WGS) entry which is preliminary data.</text>
</comment>
<dbReference type="Gene3D" id="2.20.110.10">
    <property type="entry name" value="Histone H3 K4-specific methyltransferase SET7/9 N-terminal domain"/>
    <property type="match status" value="2"/>
</dbReference>
<dbReference type="EMBL" id="JAWJWE010000039">
    <property type="protein sequence ID" value="KAK6621184.1"/>
    <property type="molecule type" value="Genomic_DNA"/>
</dbReference>
<keyword evidence="1" id="KW-0677">Repeat</keyword>
<dbReference type="PANTHER" id="PTHR43215">
    <property type="entry name" value="RADIAL SPOKE HEAD 1 HOMOLOG"/>
    <property type="match status" value="1"/>
</dbReference>
<reference evidence="3 4" key="1">
    <citation type="submission" date="2023-10" db="EMBL/GenBank/DDBJ databases">
        <title>Genomes of two closely related lineages of the louse Polyplax serrata with different host specificities.</title>
        <authorList>
            <person name="Martinu J."/>
            <person name="Tarabai H."/>
            <person name="Stefka J."/>
            <person name="Hypsa V."/>
        </authorList>
    </citation>
    <scope>NUCLEOTIDE SEQUENCE [LARGE SCALE GENOMIC DNA]</scope>
    <source>
        <strain evidence="3">HR10_N</strain>
    </source>
</reference>
<proteinExistence type="predicted"/>
<dbReference type="InterPro" id="IPR003409">
    <property type="entry name" value="MORN"/>
</dbReference>
<dbReference type="Pfam" id="PF02493">
    <property type="entry name" value="MORN"/>
    <property type="match status" value="7"/>
</dbReference>
<dbReference type="GO" id="GO:0035082">
    <property type="term" value="P:axoneme assembly"/>
    <property type="evidence" value="ECO:0007669"/>
    <property type="project" value="TreeGrafter"/>
</dbReference>
<protein>
    <recommendedName>
        <fullName evidence="5">Radial spoke head 1 homolog</fullName>
    </recommendedName>
</protein>
<evidence type="ECO:0008006" key="5">
    <source>
        <dbReference type="Google" id="ProtNLM"/>
    </source>
</evidence>
<dbReference type="SUPFAM" id="SSF82185">
    <property type="entry name" value="Histone H3 K4-specific methyltransferase SET7/9 N-terminal domain"/>
    <property type="match status" value="2"/>
</dbReference>
<organism evidence="3 4">
    <name type="scientific">Polyplax serrata</name>
    <name type="common">Common mouse louse</name>
    <dbReference type="NCBI Taxonomy" id="468196"/>
    <lineage>
        <taxon>Eukaryota</taxon>
        <taxon>Metazoa</taxon>
        <taxon>Ecdysozoa</taxon>
        <taxon>Arthropoda</taxon>
        <taxon>Hexapoda</taxon>
        <taxon>Insecta</taxon>
        <taxon>Pterygota</taxon>
        <taxon>Neoptera</taxon>
        <taxon>Paraneoptera</taxon>
        <taxon>Psocodea</taxon>
        <taxon>Troctomorpha</taxon>
        <taxon>Phthiraptera</taxon>
        <taxon>Anoplura</taxon>
        <taxon>Polyplacidae</taxon>
        <taxon>Polyplax</taxon>
    </lineage>
</organism>
<dbReference type="PANTHER" id="PTHR43215:SF14">
    <property type="entry name" value="RADIAL SPOKE HEAD 1 HOMOLOG"/>
    <property type="match status" value="1"/>
</dbReference>
<dbReference type="GO" id="GO:0007286">
    <property type="term" value="P:spermatid development"/>
    <property type="evidence" value="ECO:0007669"/>
    <property type="project" value="TreeGrafter"/>
</dbReference>
<evidence type="ECO:0000256" key="1">
    <source>
        <dbReference type="ARBA" id="ARBA00022737"/>
    </source>
</evidence>
<dbReference type="SMART" id="SM00698">
    <property type="entry name" value="MORN"/>
    <property type="match status" value="5"/>
</dbReference>
<feature type="region of interest" description="Disordered" evidence="2">
    <location>
        <begin position="266"/>
        <end position="314"/>
    </location>
</feature>
<evidence type="ECO:0000256" key="2">
    <source>
        <dbReference type="SAM" id="MobiDB-lite"/>
    </source>
</evidence>
<accession>A0AAN8S3P7</accession>
<dbReference type="GO" id="GO:0005634">
    <property type="term" value="C:nucleus"/>
    <property type="evidence" value="ECO:0007669"/>
    <property type="project" value="TreeGrafter"/>
</dbReference>
<sequence>MSEIEVPIEGGEEEDSIGEYFGERNYKNERHGYGHALLPNNDRYSGHYRKRLRHGKGLYVFRNGARYDGQYRKGMKHGVGTFWYPDGSRYEGSSNIHLNDIYKLLFSPEILKKEKHILGDWKRDQRHGFGAYYYSNGDIYEGHWRKGMKEGLGTYSWATTKEVKFLGTWKNGRMEGPGQIIHPKHRYHGHFKFNMPYGRGCYTFEGVGMQHGHYIHLKDPAFDAEAPDSAAVPEDEKTKEENPAKGVVPIWRARRFTDFCAALMPKDPVPVEIPDSVSTSPDEDSDSLPEPETEDDEGLDDEVGPYMDSTTNMV</sequence>
<dbReference type="AlphaFoldDB" id="A0AAN8S3P7"/>
<gene>
    <name evidence="3" type="ORF">RUM43_011490</name>
</gene>
<evidence type="ECO:0000313" key="3">
    <source>
        <dbReference type="EMBL" id="KAK6621184.1"/>
    </source>
</evidence>
<dbReference type="GO" id="GO:0031514">
    <property type="term" value="C:motile cilium"/>
    <property type="evidence" value="ECO:0007669"/>
    <property type="project" value="TreeGrafter"/>
</dbReference>
<evidence type="ECO:0000313" key="4">
    <source>
        <dbReference type="Proteomes" id="UP001372834"/>
    </source>
</evidence>
<name>A0AAN8S3P7_POLSC</name>